<evidence type="ECO:0000256" key="2">
    <source>
        <dbReference type="ARBA" id="ARBA00022490"/>
    </source>
</evidence>
<dbReference type="InterPro" id="IPR041095">
    <property type="entry name" value="EFG_II"/>
</dbReference>
<dbReference type="InterPro" id="IPR056752">
    <property type="entry name" value="EFL1"/>
</dbReference>
<comment type="subcellular location">
    <subcellularLocation>
        <location evidence="1">Cytoplasm</location>
    </subcellularLocation>
</comment>
<dbReference type="CDD" id="cd04096">
    <property type="entry name" value="eEF2_snRNP_like_C"/>
    <property type="match status" value="1"/>
</dbReference>
<dbReference type="RefSeq" id="XP_051449146.1">
    <property type="nucleotide sequence ID" value="XM_051585193.1"/>
</dbReference>
<dbReference type="EMBL" id="MU620893">
    <property type="protein sequence ID" value="KAI8584142.1"/>
    <property type="molecule type" value="Genomic_DNA"/>
</dbReference>
<dbReference type="GO" id="GO:0005525">
    <property type="term" value="F:GTP binding"/>
    <property type="evidence" value="ECO:0007669"/>
    <property type="project" value="UniProtKB-KW"/>
</dbReference>
<dbReference type="PANTHER" id="PTHR42908">
    <property type="entry name" value="TRANSLATION ELONGATION FACTOR-RELATED"/>
    <property type="match status" value="1"/>
</dbReference>
<dbReference type="PANTHER" id="PTHR42908:SF3">
    <property type="entry name" value="ELONGATION FACTOR-LIKE GTPASE 1"/>
    <property type="match status" value="1"/>
</dbReference>
<accession>A0AAD5EIW3</accession>
<keyword evidence="5" id="KW-0378">Hydrolase</keyword>
<comment type="catalytic activity">
    <reaction evidence="7">
        <text>GTP + H2O = GDP + phosphate + H(+)</text>
        <dbReference type="Rhea" id="RHEA:19669"/>
        <dbReference type="ChEBI" id="CHEBI:15377"/>
        <dbReference type="ChEBI" id="CHEBI:15378"/>
        <dbReference type="ChEBI" id="CHEBI:37565"/>
        <dbReference type="ChEBI" id="CHEBI:43474"/>
        <dbReference type="ChEBI" id="CHEBI:58189"/>
    </reaction>
</comment>
<dbReference type="AlphaFoldDB" id="A0AAD5EIW3"/>
<dbReference type="CDD" id="cd16268">
    <property type="entry name" value="EF2_II"/>
    <property type="match status" value="1"/>
</dbReference>
<dbReference type="CDD" id="cd16261">
    <property type="entry name" value="EF2_snRNP_III"/>
    <property type="match status" value="1"/>
</dbReference>
<keyword evidence="6" id="KW-0342">GTP-binding</keyword>
<dbReference type="InterPro" id="IPR005225">
    <property type="entry name" value="Small_GTP-bd"/>
</dbReference>
<dbReference type="FunFam" id="3.30.70.240:FF:000006">
    <property type="entry name" value="Elongation factor like GTPase 1"/>
    <property type="match status" value="1"/>
</dbReference>
<dbReference type="SUPFAM" id="SSF54980">
    <property type="entry name" value="EF-G C-terminal domain-like"/>
    <property type="match status" value="2"/>
</dbReference>
<dbReference type="InterPro" id="IPR035647">
    <property type="entry name" value="EFG_III/V"/>
</dbReference>
<dbReference type="FunFam" id="3.40.50.300:FF:000746">
    <property type="entry name" value="Ribosome assembly protein 1"/>
    <property type="match status" value="1"/>
</dbReference>
<proteinExistence type="predicted"/>
<reference evidence="11" key="2">
    <citation type="journal article" date="2022" name="Proc. Natl. Acad. Sci. U.S.A.">
        <title>Diploid-dominant life cycles characterize the early evolution of Fungi.</title>
        <authorList>
            <person name="Amses K.R."/>
            <person name="Simmons D.R."/>
            <person name="Longcore J.E."/>
            <person name="Mondo S.J."/>
            <person name="Seto K."/>
            <person name="Jeronimo G.H."/>
            <person name="Bonds A.E."/>
            <person name="Quandt C.A."/>
            <person name="Davis W.J."/>
            <person name="Chang Y."/>
            <person name="Federici B.A."/>
            <person name="Kuo A."/>
            <person name="LaButti K."/>
            <person name="Pangilinan J."/>
            <person name="Andreopoulos W."/>
            <person name="Tritt A."/>
            <person name="Riley R."/>
            <person name="Hundley H."/>
            <person name="Johnson J."/>
            <person name="Lipzen A."/>
            <person name="Barry K."/>
            <person name="Lang B.F."/>
            <person name="Cuomo C.A."/>
            <person name="Buchler N.E."/>
            <person name="Grigoriev I.V."/>
            <person name="Spatafora J.W."/>
            <person name="Stajich J.E."/>
            <person name="James T.Y."/>
        </authorList>
    </citation>
    <scope>NUCLEOTIDE SEQUENCE</scope>
    <source>
        <strain evidence="11">AG</strain>
    </source>
</reference>
<dbReference type="SUPFAM" id="SSF54211">
    <property type="entry name" value="Ribosomal protein S5 domain 2-like"/>
    <property type="match status" value="1"/>
</dbReference>
<dbReference type="Pfam" id="PF14492">
    <property type="entry name" value="EFG_III"/>
    <property type="match status" value="1"/>
</dbReference>
<dbReference type="InterPro" id="IPR009000">
    <property type="entry name" value="Transl_B-barrel_sf"/>
</dbReference>
<feature type="domain" description="Tr-type G" evidence="10">
    <location>
        <begin position="17"/>
        <end position="278"/>
    </location>
</feature>
<dbReference type="FunFam" id="3.90.1430.10:FF:000002">
    <property type="entry name" value="Elongation factor like GTPase 1"/>
    <property type="match status" value="1"/>
</dbReference>
<dbReference type="CDD" id="cd01885">
    <property type="entry name" value="EF2"/>
    <property type="match status" value="1"/>
</dbReference>
<evidence type="ECO:0000256" key="4">
    <source>
        <dbReference type="ARBA" id="ARBA00022741"/>
    </source>
</evidence>
<dbReference type="SMART" id="SM00838">
    <property type="entry name" value="EFG_C"/>
    <property type="match status" value="1"/>
</dbReference>
<dbReference type="GeneID" id="75910543"/>
<evidence type="ECO:0000256" key="8">
    <source>
        <dbReference type="ARBA" id="ARBA00068031"/>
    </source>
</evidence>
<dbReference type="GO" id="GO:0043022">
    <property type="term" value="F:ribosome binding"/>
    <property type="evidence" value="ECO:0007669"/>
    <property type="project" value="TreeGrafter"/>
</dbReference>
<dbReference type="InterPro" id="IPR027417">
    <property type="entry name" value="P-loop_NTPase"/>
</dbReference>
<dbReference type="Gene3D" id="3.30.230.10">
    <property type="match status" value="1"/>
</dbReference>
<dbReference type="CDD" id="cd01681">
    <property type="entry name" value="aeEF2_snRNP_like_IV"/>
    <property type="match status" value="1"/>
</dbReference>
<dbReference type="SUPFAM" id="SSF52540">
    <property type="entry name" value="P-loop containing nucleoside triphosphate hydrolases"/>
    <property type="match status" value="1"/>
</dbReference>
<evidence type="ECO:0000256" key="3">
    <source>
        <dbReference type="ARBA" id="ARBA00022517"/>
    </source>
</evidence>
<organism evidence="11 12">
    <name type="scientific">Umbelopsis ramanniana AG</name>
    <dbReference type="NCBI Taxonomy" id="1314678"/>
    <lineage>
        <taxon>Eukaryota</taxon>
        <taxon>Fungi</taxon>
        <taxon>Fungi incertae sedis</taxon>
        <taxon>Mucoromycota</taxon>
        <taxon>Mucoromycotina</taxon>
        <taxon>Umbelopsidomycetes</taxon>
        <taxon>Umbelopsidales</taxon>
        <taxon>Umbelopsidaceae</taxon>
        <taxon>Umbelopsis</taxon>
    </lineage>
</organism>
<dbReference type="InterPro" id="IPR020568">
    <property type="entry name" value="Ribosomal_Su5_D2-typ_SF"/>
</dbReference>
<dbReference type="Pfam" id="PF00679">
    <property type="entry name" value="EFG_C"/>
    <property type="match status" value="1"/>
</dbReference>
<dbReference type="InterPro" id="IPR014721">
    <property type="entry name" value="Ribsml_uS5_D2-typ_fold_subgr"/>
</dbReference>
<gene>
    <name evidence="11" type="ORF">K450DRAFT_218358</name>
</gene>
<comment type="caution">
    <text evidence="11">The sequence shown here is derived from an EMBL/GenBank/DDBJ whole genome shotgun (WGS) entry which is preliminary data.</text>
</comment>
<dbReference type="SUPFAM" id="SSF50447">
    <property type="entry name" value="Translation proteins"/>
    <property type="match status" value="1"/>
</dbReference>
<dbReference type="FunFam" id="3.30.70.870:FF:000002">
    <property type="entry name" value="Translation elongation factor 2"/>
    <property type="match status" value="1"/>
</dbReference>
<dbReference type="InterPro" id="IPR004161">
    <property type="entry name" value="EFTu-like_2"/>
</dbReference>
<dbReference type="GO" id="GO:1990904">
    <property type="term" value="C:ribonucleoprotein complex"/>
    <property type="evidence" value="ECO:0007669"/>
    <property type="project" value="TreeGrafter"/>
</dbReference>
<evidence type="ECO:0000256" key="1">
    <source>
        <dbReference type="ARBA" id="ARBA00004496"/>
    </source>
</evidence>
<dbReference type="Pfam" id="PF25118">
    <property type="entry name" value="EFL1"/>
    <property type="match status" value="1"/>
</dbReference>
<keyword evidence="4" id="KW-0547">Nucleotide-binding</keyword>
<dbReference type="InterPro" id="IPR000795">
    <property type="entry name" value="T_Tr_GTP-bd_dom"/>
</dbReference>
<dbReference type="Gene3D" id="3.40.50.300">
    <property type="entry name" value="P-loop containing nucleotide triphosphate hydrolases"/>
    <property type="match status" value="1"/>
</dbReference>
<dbReference type="Pfam" id="PF00009">
    <property type="entry name" value="GTP_EFTU"/>
    <property type="match status" value="1"/>
</dbReference>
<dbReference type="InterPro" id="IPR000640">
    <property type="entry name" value="EFG_V-like"/>
</dbReference>
<dbReference type="NCBIfam" id="TIGR00231">
    <property type="entry name" value="small_GTP"/>
    <property type="match status" value="1"/>
</dbReference>
<dbReference type="Gene3D" id="3.30.70.870">
    <property type="entry name" value="Elongation Factor G (Translational Gtpase), domain 3"/>
    <property type="match status" value="1"/>
</dbReference>
<dbReference type="PROSITE" id="PS51722">
    <property type="entry name" value="G_TR_2"/>
    <property type="match status" value="1"/>
</dbReference>
<evidence type="ECO:0000259" key="10">
    <source>
        <dbReference type="PROSITE" id="PS51722"/>
    </source>
</evidence>
<sequence length="1089" mass="121749">MPAVTTAKLQELQSTCKNIRNICILAHVDHGKTTLSDSLLASNGIISSKLAGKVRYLDSREDEQERGITMESSGISLYFQVLKAIMQGEEQKTISTEYLVNLIDSPGHVDFSSEVSTASRLCDGALVLIDAIEGICTQTITVLRQAWAEKVRPILVLNKIDRLITEIQLTPMEAYQHLNKILEQANAIMATFLTGDQMAQEARKVEEEKRKRSTKDSVEDMANQMYDWSMEELDDSDIYFDPAVGNVIFSSAIDGWAFRIQQFATIYAKKLGFKESALRKCLWGDFYFDPKSKRVIQQKHLKGRNLKPMFVQFVLDNIWAVYQNVVVEPNRERTEKIVSSLNLKILPRDMRSKDTRVLLTAIMTQWLPLATAILLTIIEQLPSPDVAQRIRLPKVLYPFAEGEVQPSNEAEKAMFECDQSESAPAIAYVSKMFAVPTEALPENRRKLLTAEELRERGRLHRAALKAAAEGSATVDLSVSNDDAPVDVPASPEPENSYVEKNEETLIGFSRLYSGTLKVGQKIYVLGPKYKPQDPEKHCSEITVKSLYMIMGRELESLPEVAAGNVFGIGGLEGHVLKNATLSTTKDVTNLAGVATDSAPIVRVALEPEDLSEMDKLVKGLRLLNQADPCVEVMLQETGEHVIMGAGELHLERCLKDLRERFAKIAIHVSPPIVPFRESIVSGDLSANKEKDGVTVPRGTVTVPIPSKYLSLKIRAVPLPKNVMELLASHTATIKHIVEQKIARRNAQKQNKDVDIEEIKADNITGELSEQKILSAAEFQDMLKKEFQIAQAQGGPLASLWDGIVDQIWSFGPKRVGPNLLINRIPGYVRKHFFDVDAEKSQKQSDGKEDNLVDDEVVDVIQKDERLGILDVDFNIHTAFQLSTLTGTLCAEPMLGVCYIVEDVIVNSDEMVGPSGESIDVRSKIGVIQGQVISTMREACRQSFLDWSPRLYLAMYSCDIQASAEVLGKVYGVISKRRGRIVHEDLKDGTSFWQISSRMPVVESFGFSDEIRKRTSGAASPQLVFSGFEMLDQDPFWVPTSEEELEDLGEKADRENLAKKYMDSVRKRKGMFVEKKIVEHAEKQRTLKKN</sequence>
<dbReference type="Gene3D" id="3.30.70.240">
    <property type="match status" value="1"/>
</dbReference>
<evidence type="ECO:0000256" key="9">
    <source>
        <dbReference type="ARBA" id="ARBA00081809"/>
    </source>
</evidence>
<evidence type="ECO:0000256" key="5">
    <source>
        <dbReference type="ARBA" id="ARBA00022801"/>
    </source>
</evidence>
<dbReference type="PRINTS" id="PR00315">
    <property type="entry name" value="ELONGATNFCT"/>
</dbReference>
<evidence type="ECO:0000313" key="11">
    <source>
        <dbReference type="EMBL" id="KAI8584142.1"/>
    </source>
</evidence>
<name>A0AAD5EIW3_UMBRA</name>
<evidence type="ECO:0000256" key="7">
    <source>
        <dbReference type="ARBA" id="ARBA00048548"/>
    </source>
</evidence>
<evidence type="ECO:0000256" key="6">
    <source>
        <dbReference type="ARBA" id="ARBA00023134"/>
    </source>
</evidence>
<dbReference type="GO" id="GO:0042256">
    <property type="term" value="P:cytosolic ribosome assembly"/>
    <property type="evidence" value="ECO:0007669"/>
    <property type="project" value="TreeGrafter"/>
</dbReference>
<dbReference type="Proteomes" id="UP001206595">
    <property type="component" value="Unassembled WGS sequence"/>
</dbReference>
<dbReference type="Gene3D" id="2.40.30.10">
    <property type="entry name" value="Translation factors"/>
    <property type="match status" value="1"/>
</dbReference>
<keyword evidence="3" id="KW-0690">Ribosome biogenesis</keyword>
<keyword evidence="12" id="KW-1185">Reference proteome</keyword>
<reference evidence="11" key="1">
    <citation type="submission" date="2021-06" db="EMBL/GenBank/DDBJ databases">
        <authorList>
            <consortium name="DOE Joint Genome Institute"/>
            <person name="Mondo S.J."/>
            <person name="Amses K.R."/>
            <person name="Simmons D.R."/>
            <person name="Longcore J.E."/>
            <person name="Seto K."/>
            <person name="Alves G.H."/>
            <person name="Bonds A.E."/>
            <person name="Quandt C.A."/>
            <person name="Davis W.J."/>
            <person name="Chang Y."/>
            <person name="Letcher P.M."/>
            <person name="Powell M.J."/>
            <person name="Kuo A."/>
            <person name="Labutti K."/>
            <person name="Pangilinan J."/>
            <person name="Andreopoulos W."/>
            <person name="Tritt A."/>
            <person name="Riley R."/>
            <person name="Hundley H."/>
            <person name="Johnson J."/>
            <person name="Lipzen A."/>
            <person name="Barry K."/>
            <person name="Berbee M.L."/>
            <person name="Buchler N.E."/>
            <person name="Grigoriev I.V."/>
            <person name="Spatafora J.W."/>
            <person name="Stajich J.E."/>
            <person name="James T.Y."/>
        </authorList>
    </citation>
    <scope>NUCLEOTIDE SEQUENCE</scope>
    <source>
        <strain evidence="11">AG</strain>
    </source>
</reference>
<evidence type="ECO:0000313" key="12">
    <source>
        <dbReference type="Proteomes" id="UP001206595"/>
    </source>
</evidence>
<protein>
    <recommendedName>
        <fullName evidence="8">Ribosome assembly protein 1</fullName>
    </recommendedName>
    <alternativeName>
        <fullName evidence="9">Elongation factor-like 1</fullName>
    </alternativeName>
</protein>
<keyword evidence="2" id="KW-0963">Cytoplasm</keyword>
<dbReference type="Gene3D" id="3.90.1430.10">
    <property type="entry name" value="Yeast translation eEF2 (G' domain)"/>
    <property type="match status" value="1"/>
</dbReference>
<dbReference type="GO" id="GO:0005829">
    <property type="term" value="C:cytosol"/>
    <property type="evidence" value="ECO:0007669"/>
    <property type="project" value="TreeGrafter"/>
</dbReference>
<dbReference type="GO" id="GO:0003924">
    <property type="term" value="F:GTPase activity"/>
    <property type="evidence" value="ECO:0007669"/>
    <property type="project" value="InterPro"/>
</dbReference>
<dbReference type="Pfam" id="PF03144">
    <property type="entry name" value="GTP_EFTU_D2"/>
    <property type="match status" value="1"/>
</dbReference>